<sequence length="54" mass="6086">MTAIADALDFRNNPEHFMNQVLTFITQAAISHFSKVFGNFDLHPVADAFIFLNS</sequence>
<name>A0A645GQA8_9ZZZZ</name>
<accession>A0A645GQA8</accession>
<reference evidence="1" key="1">
    <citation type="submission" date="2019-08" db="EMBL/GenBank/DDBJ databases">
        <authorList>
            <person name="Kucharzyk K."/>
            <person name="Murdoch R.W."/>
            <person name="Higgins S."/>
            <person name="Loffler F."/>
        </authorList>
    </citation>
    <scope>NUCLEOTIDE SEQUENCE</scope>
</reference>
<dbReference type="EMBL" id="VSSQ01075179">
    <property type="protein sequence ID" value="MPN25853.1"/>
    <property type="molecule type" value="Genomic_DNA"/>
</dbReference>
<evidence type="ECO:0000313" key="1">
    <source>
        <dbReference type="EMBL" id="MPN25853.1"/>
    </source>
</evidence>
<organism evidence="1">
    <name type="scientific">bioreactor metagenome</name>
    <dbReference type="NCBI Taxonomy" id="1076179"/>
    <lineage>
        <taxon>unclassified sequences</taxon>
        <taxon>metagenomes</taxon>
        <taxon>ecological metagenomes</taxon>
    </lineage>
</organism>
<proteinExistence type="predicted"/>
<protein>
    <submittedName>
        <fullName evidence="1">Uncharacterized protein</fullName>
    </submittedName>
</protein>
<dbReference type="AlphaFoldDB" id="A0A645GQA8"/>
<gene>
    <name evidence="1" type="ORF">SDC9_173271</name>
</gene>
<comment type="caution">
    <text evidence="1">The sequence shown here is derived from an EMBL/GenBank/DDBJ whole genome shotgun (WGS) entry which is preliminary data.</text>
</comment>